<dbReference type="SUPFAM" id="SSF50729">
    <property type="entry name" value="PH domain-like"/>
    <property type="match status" value="2"/>
</dbReference>
<dbReference type="InterPro" id="IPR051835">
    <property type="entry name" value="RAC1-GEF"/>
</dbReference>
<dbReference type="CDD" id="cd13235">
    <property type="entry name" value="PH2_FARP1-like"/>
    <property type="match status" value="1"/>
</dbReference>
<dbReference type="PANTHER" id="PTHR45858:SF5">
    <property type="entry name" value="MOESIN_EZRIN_RADIXIN HOMOLOG 1"/>
    <property type="match status" value="1"/>
</dbReference>
<dbReference type="InterPro" id="IPR055251">
    <property type="entry name" value="SOS1_NGEF_PH"/>
</dbReference>
<dbReference type="CDD" id="cd00160">
    <property type="entry name" value="RhoGEF"/>
    <property type="match status" value="1"/>
</dbReference>
<feature type="domain" description="PH" evidence="1">
    <location>
        <begin position="447"/>
        <end position="534"/>
    </location>
</feature>
<dbReference type="InterPro" id="IPR001849">
    <property type="entry name" value="PH_domain"/>
</dbReference>
<reference evidence="3" key="1">
    <citation type="submission" date="2017-10" db="EMBL/GenBank/DDBJ databases">
        <title>Transcriptome Assembly of Sugarcane Aphid Adults.</title>
        <authorList>
            <person name="Scully E.D."/>
            <person name="Palmer N.A."/>
            <person name="Geib S.M."/>
            <person name="Sarath G."/>
            <person name="Sattler S.E."/>
        </authorList>
    </citation>
    <scope>NUCLEOTIDE SEQUENCE</scope>
    <source>
        <tissue evidence="3">Whole body</tissue>
    </source>
</reference>
<dbReference type="SMART" id="SM00233">
    <property type="entry name" value="PH"/>
    <property type="match status" value="2"/>
</dbReference>
<proteinExistence type="predicted"/>
<dbReference type="PROSITE" id="PS50010">
    <property type="entry name" value="DH_2"/>
    <property type="match status" value="1"/>
</dbReference>
<dbReference type="InterPro" id="IPR000219">
    <property type="entry name" value="DH_dom"/>
</dbReference>
<organism evidence="3">
    <name type="scientific">Melanaphis sacchari</name>
    <dbReference type="NCBI Taxonomy" id="742174"/>
    <lineage>
        <taxon>Eukaryota</taxon>
        <taxon>Metazoa</taxon>
        <taxon>Ecdysozoa</taxon>
        <taxon>Arthropoda</taxon>
        <taxon>Hexapoda</taxon>
        <taxon>Insecta</taxon>
        <taxon>Pterygota</taxon>
        <taxon>Neoptera</taxon>
        <taxon>Paraneoptera</taxon>
        <taxon>Hemiptera</taxon>
        <taxon>Sternorrhyncha</taxon>
        <taxon>Aphidomorpha</taxon>
        <taxon>Aphidoidea</taxon>
        <taxon>Aphididae</taxon>
        <taxon>Aphidini</taxon>
        <taxon>Melanaphis</taxon>
    </lineage>
</organism>
<dbReference type="GO" id="GO:0005085">
    <property type="term" value="F:guanyl-nucleotide exchange factor activity"/>
    <property type="evidence" value="ECO:0007669"/>
    <property type="project" value="InterPro"/>
</dbReference>
<protein>
    <submittedName>
        <fullName evidence="3">FERM, RhoGEF and pleckstrin domain-containing protein 2</fullName>
    </submittedName>
</protein>
<dbReference type="OrthoDB" id="9990815at2759"/>
<dbReference type="SUPFAM" id="SSF48065">
    <property type="entry name" value="DBL homology domain (DH-domain)"/>
    <property type="match status" value="1"/>
</dbReference>
<evidence type="ECO:0000313" key="3">
    <source>
        <dbReference type="EMBL" id="MBW12626.1"/>
    </source>
</evidence>
<feature type="domain" description="PH" evidence="1">
    <location>
        <begin position="276"/>
        <end position="370"/>
    </location>
</feature>
<dbReference type="AlphaFoldDB" id="A0A2H8TEU5"/>
<dbReference type="PANTHER" id="PTHR45858">
    <property type="entry name" value="FERM DOMAIN CONTAINING PROTEIN"/>
    <property type="match status" value="1"/>
</dbReference>
<dbReference type="FunFam" id="2.30.29.30:FF:000046">
    <property type="entry name" value="FERM, RhoGEF and pleckstrin domain-containing protein 1"/>
    <property type="match status" value="1"/>
</dbReference>
<dbReference type="Gene3D" id="1.20.900.10">
    <property type="entry name" value="Dbl homology (DH) domain"/>
    <property type="match status" value="1"/>
</dbReference>
<dbReference type="SMART" id="SM00325">
    <property type="entry name" value="RhoGEF"/>
    <property type="match status" value="1"/>
</dbReference>
<dbReference type="InterPro" id="IPR011993">
    <property type="entry name" value="PH-like_dom_sf"/>
</dbReference>
<dbReference type="PROSITE" id="PS50003">
    <property type="entry name" value="PH_DOMAIN"/>
    <property type="match status" value="2"/>
</dbReference>
<dbReference type="Pfam" id="PF00621">
    <property type="entry name" value="RhoGEF"/>
    <property type="match status" value="1"/>
</dbReference>
<sequence>MSVKENGLKALTSSTPKNNVINGSLGNISNDHYNNISTINTAKDKTLLKNVETIDTKRKRPTDRAYFITKELLMTERTYRKDLEVINFWLRDVMSKEDDEMGQIESVNMLLNLIDPIYDAHSMFLKDVEMRLNNWDPPCIADILLRHFNNLELYDNYLDEHLNVLEKIDHTYRTNKKFEAFYKDFEVEKVCYLPLSSFVLKPLQRLLHYSHLLEKLIRHYGSSHIDYNNCLEARVKLLKVTKRLPSALRRSENFVQLCELERDMVGIDTLHVTGREFVRQGCLTKFSQRKGYQQRMFFLMSDMLLYTARVGHMFRVHGQIPLNDLFVEERTDNPTQYSFSIYSNNRVITIAANSQEEKDKWVEDIAESVQAYKGERTNIEPPNIYLSLKSCSSSDDMMSNNGDCNGVLSEINGGKAPGAVQRNNTTVHVCWHRNTSIGMADHLRAIENQLSGFLLRKFKNSNGWQKLWVVFTNFCLFFYKSFQDDLPLASLPLLGYSVSKPNEDDSIEKDFVFKLQFKNHVYFFRAESEYTFGR</sequence>
<dbReference type="Pfam" id="PF22697">
    <property type="entry name" value="SOS1_NGEF_PH"/>
    <property type="match status" value="1"/>
</dbReference>
<dbReference type="EMBL" id="GFXV01000821">
    <property type="protein sequence ID" value="MBW12626.1"/>
    <property type="molecule type" value="Transcribed_RNA"/>
</dbReference>
<dbReference type="Gene3D" id="2.30.29.30">
    <property type="entry name" value="Pleckstrin-homology domain (PH domain)/Phosphotyrosine-binding domain (PTB)"/>
    <property type="match status" value="2"/>
</dbReference>
<evidence type="ECO:0000259" key="1">
    <source>
        <dbReference type="PROSITE" id="PS50003"/>
    </source>
</evidence>
<feature type="domain" description="DH" evidence="2">
    <location>
        <begin position="64"/>
        <end position="247"/>
    </location>
</feature>
<name>A0A2H8TEU5_9HEMI</name>
<dbReference type="InterPro" id="IPR035899">
    <property type="entry name" value="DBL_dom_sf"/>
</dbReference>
<evidence type="ECO:0000259" key="2">
    <source>
        <dbReference type="PROSITE" id="PS50010"/>
    </source>
</evidence>
<accession>A0A2H8TEU5</accession>
<gene>
    <name evidence="3" type="primary">Farp2_0</name>
</gene>
<dbReference type="Pfam" id="PF00169">
    <property type="entry name" value="PH"/>
    <property type="match status" value="1"/>
</dbReference>